<dbReference type="GO" id="GO:0004175">
    <property type="term" value="F:endopeptidase activity"/>
    <property type="evidence" value="ECO:0007669"/>
    <property type="project" value="UniProtKB-ARBA"/>
</dbReference>
<feature type="transmembrane region" description="Helical" evidence="1">
    <location>
        <begin position="150"/>
        <end position="168"/>
    </location>
</feature>
<evidence type="ECO:0000259" key="2">
    <source>
        <dbReference type="Pfam" id="PF02517"/>
    </source>
</evidence>
<feature type="transmembrane region" description="Helical" evidence="1">
    <location>
        <begin position="205"/>
        <end position="223"/>
    </location>
</feature>
<reference evidence="3" key="1">
    <citation type="submission" date="2023-07" db="EMBL/GenBank/DDBJ databases">
        <title>Sorghum-associated microbial communities from plants grown in Nebraska, USA.</title>
        <authorList>
            <person name="Schachtman D."/>
        </authorList>
    </citation>
    <scope>NUCLEOTIDE SEQUENCE</scope>
    <source>
        <strain evidence="3">BE261</strain>
    </source>
</reference>
<name>A0AAW8N7P6_PSEOX</name>
<feature type="domain" description="CAAX prenyl protease 2/Lysostaphin resistance protein A-like" evidence="2">
    <location>
        <begin position="121"/>
        <end position="218"/>
    </location>
</feature>
<dbReference type="GO" id="GO:0006508">
    <property type="term" value="P:proteolysis"/>
    <property type="evidence" value="ECO:0007669"/>
    <property type="project" value="UniProtKB-KW"/>
</dbReference>
<dbReference type="RefSeq" id="WP_310111349.1">
    <property type="nucleotide sequence ID" value="NZ_JAVDTN010000005.1"/>
</dbReference>
<feature type="transmembrane region" description="Helical" evidence="1">
    <location>
        <begin position="82"/>
        <end position="104"/>
    </location>
</feature>
<feature type="transmembrane region" description="Helical" evidence="1">
    <location>
        <begin position="235"/>
        <end position="256"/>
    </location>
</feature>
<evidence type="ECO:0000256" key="1">
    <source>
        <dbReference type="SAM" id="Phobius"/>
    </source>
</evidence>
<keyword evidence="1" id="KW-0472">Membrane</keyword>
<evidence type="ECO:0000313" key="4">
    <source>
        <dbReference type="Proteomes" id="UP001262032"/>
    </source>
</evidence>
<gene>
    <name evidence="3" type="ORF">J2X12_000266</name>
</gene>
<feature type="transmembrane region" description="Helical" evidence="1">
    <location>
        <begin position="17"/>
        <end position="35"/>
    </location>
</feature>
<dbReference type="EMBL" id="JAVDWN010000001">
    <property type="protein sequence ID" value="MDR7162265.1"/>
    <property type="molecule type" value="Genomic_DNA"/>
</dbReference>
<dbReference type="Proteomes" id="UP001262032">
    <property type="component" value="Unassembled WGS sequence"/>
</dbReference>
<evidence type="ECO:0000313" key="3">
    <source>
        <dbReference type="EMBL" id="MDR7162265.1"/>
    </source>
</evidence>
<keyword evidence="3" id="KW-0645">Protease</keyword>
<keyword evidence="1" id="KW-0812">Transmembrane</keyword>
<dbReference type="InterPro" id="IPR042150">
    <property type="entry name" value="MmRce1-like"/>
</dbReference>
<dbReference type="GeneID" id="97422349"/>
<organism evidence="3 4">
    <name type="scientific">Pseudarthrobacter oxydans</name>
    <name type="common">Arthrobacter oxydans</name>
    <dbReference type="NCBI Taxonomy" id="1671"/>
    <lineage>
        <taxon>Bacteria</taxon>
        <taxon>Bacillati</taxon>
        <taxon>Actinomycetota</taxon>
        <taxon>Actinomycetes</taxon>
        <taxon>Micrococcales</taxon>
        <taxon>Micrococcaceae</taxon>
        <taxon>Pseudarthrobacter</taxon>
    </lineage>
</organism>
<feature type="transmembrane region" description="Helical" evidence="1">
    <location>
        <begin position="116"/>
        <end position="138"/>
    </location>
</feature>
<dbReference type="AlphaFoldDB" id="A0AAW8N7P6"/>
<dbReference type="InterPro" id="IPR003675">
    <property type="entry name" value="Rce1/LyrA-like_dom"/>
</dbReference>
<feature type="transmembrane region" description="Helical" evidence="1">
    <location>
        <begin position="180"/>
        <end position="198"/>
    </location>
</feature>
<accession>A0AAW8N7P6</accession>
<keyword evidence="1" id="KW-1133">Transmembrane helix</keyword>
<proteinExistence type="predicted"/>
<comment type="caution">
    <text evidence="3">The sequence shown here is derived from an EMBL/GenBank/DDBJ whole genome shotgun (WGS) entry which is preliminary data.</text>
</comment>
<dbReference type="PANTHER" id="PTHR35797">
    <property type="entry name" value="PROTEASE-RELATED"/>
    <property type="match status" value="1"/>
</dbReference>
<dbReference type="GO" id="GO:0080120">
    <property type="term" value="P:CAAX-box protein maturation"/>
    <property type="evidence" value="ECO:0007669"/>
    <property type="project" value="UniProtKB-ARBA"/>
</dbReference>
<feature type="transmembrane region" description="Helical" evidence="1">
    <location>
        <begin position="47"/>
        <end position="70"/>
    </location>
</feature>
<dbReference type="Pfam" id="PF02517">
    <property type="entry name" value="Rce1-like"/>
    <property type="match status" value="1"/>
</dbReference>
<protein>
    <submittedName>
        <fullName evidence="3">Membrane protease YdiL (CAAX protease family)</fullName>
    </submittedName>
</protein>
<keyword evidence="3" id="KW-0378">Hydrolase</keyword>
<dbReference type="PANTHER" id="PTHR35797:SF1">
    <property type="entry name" value="PROTEASE"/>
    <property type="match status" value="1"/>
</dbReference>
<sequence>MAVHGHRLRDWAARHDIVLYLGLAYIISWSIWPLVLLNPESSPLVPFGPGLAAILVAFLVGGRAELLGLLRQLGRWRVNPAWYGVALGVPLVVPGLALWAAVAAGAPVPGWEPADLLQVAGSIVVAIVIVGIFEELGWRGFLLPRLQRDYRALPAALIIGLAWFPWHLPELVSDPGQRPLTPFAVYIFSQSVLLAWLYNSTQASLPVVVLFHAAFNTFTKFFLADLQGSPYPYLVAWWVVAGAVAVLAVAAVAYAGSRDLVKGAPRPAH</sequence>